<dbReference type="InterPro" id="IPR046338">
    <property type="entry name" value="GAIN_dom_sf"/>
</dbReference>
<dbReference type="EMBL" id="NCKU01000754">
    <property type="protein sequence ID" value="RWS14325.1"/>
    <property type="molecule type" value="Genomic_DNA"/>
</dbReference>
<dbReference type="InterPro" id="IPR002859">
    <property type="entry name" value="PKD/REJ-like"/>
</dbReference>
<gene>
    <name evidence="4" type="ORF">B4U79_02539</name>
</gene>
<evidence type="ECO:0000259" key="3">
    <source>
        <dbReference type="Pfam" id="PF02010"/>
    </source>
</evidence>
<dbReference type="OrthoDB" id="6418648at2759"/>
<keyword evidence="1" id="KW-0472">Membrane</keyword>
<organism evidence="4 5">
    <name type="scientific">Dinothrombium tinctorium</name>
    <dbReference type="NCBI Taxonomy" id="1965070"/>
    <lineage>
        <taxon>Eukaryota</taxon>
        <taxon>Metazoa</taxon>
        <taxon>Ecdysozoa</taxon>
        <taxon>Arthropoda</taxon>
        <taxon>Chelicerata</taxon>
        <taxon>Arachnida</taxon>
        <taxon>Acari</taxon>
        <taxon>Acariformes</taxon>
        <taxon>Trombidiformes</taxon>
        <taxon>Prostigmata</taxon>
        <taxon>Anystina</taxon>
        <taxon>Parasitengona</taxon>
        <taxon>Trombidioidea</taxon>
        <taxon>Trombidiidae</taxon>
        <taxon>Dinothrombium</taxon>
    </lineage>
</organism>
<feature type="domain" description="PKD/REJ-like" evidence="3">
    <location>
        <begin position="463"/>
        <end position="887"/>
    </location>
</feature>
<evidence type="ECO:0000256" key="1">
    <source>
        <dbReference type="SAM" id="Phobius"/>
    </source>
</evidence>
<keyword evidence="1" id="KW-0812">Transmembrane</keyword>
<keyword evidence="1" id="KW-1133">Transmembrane helix</keyword>
<feature type="chain" id="PRO_5019574498" description="PKD/REJ-like domain-containing protein" evidence="2">
    <location>
        <begin position="29"/>
        <end position="1302"/>
    </location>
</feature>
<evidence type="ECO:0000313" key="5">
    <source>
        <dbReference type="Proteomes" id="UP000285301"/>
    </source>
</evidence>
<accession>A0A443RGF6</accession>
<feature type="signal peptide" evidence="2">
    <location>
        <begin position="1"/>
        <end position="28"/>
    </location>
</feature>
<dbReference type="Pfam" id="PF02010">
    <property type="entry name" value="REJ"/>
    <property type="match status" value="1"/>
</dbReference>
<comment type="caution">
    <text evidence="4">The sequence shown here is derived from an EMBL/GenBank/DDBJ whole genome shotgun (WGS) entry which is preliminary data.</text>
</comment>
<dbReference type="Proteomes" id="UP000285301">
    <property type="component" value="Unassembled WGS sequence"/>
</dbReference>
<evidence type="ECO:0000313" key="4">
    <source>
        <dbReference type="EMBL" id="RWS14325.1"/>
    </source>
</evidence>
<keyword evidence="2" id="KW-0732">Signal</keyword>
<evidence type="ECO:0000256" key="2">
    <source>
        <dbReference type="SAM" id="SignalP"/>
    </source>
</evidence>
<name>A0A443RGF6_9ACAR</name>
<protein>
    <recommendedName>
        <fullName evidence="3">PKD/REJ-like domain-containing protein</fullName>
    </recommendedName>
</protein>
<keyword evidence="5" id="KW-1185">Reference proteome</keyword>
<feature type="transmembrane region" description="Helical" evidence="1">
    <location>
        <begin position="1249"/>
        <end position="1274"/>
    </location>
</feature>
<sequence>MSVKICKAFHFAARLIILILPLLLKVDTEFEFFKNPQKGCEILGFPSAKLNKCGYCVGGETGLSEDYGKDCLGQCDGGAQFDCTGVCDGDAFRDECDGSCIANVFEGNFSSNRDCRGDCTRAELTPEQYAYRLDECGVCRLQKGQQYFLVDGKTPNSCTLEPSRINHKSQTLFITPTFDGLNALSHQFTLTVIASYPTISHQTCFISSDGLAVIIMFQKPVDVSYTLMMMMKEHQQSLCFSLLTEETINRLNQYQVKNCVWTSKVQLVIYLSKPIGENTLEIALRANTIREDSQMIASLNEIDLRVVVRKLTTEWWSYTPKLIITGPSEIPRCGVFALSAHFSSPSGTSGVRFRWSVRKDGDGLISDHLSRIVQNANTQNLVLDSDYFDIGNSYQFTLQASTDDSDANALEATHRVVRFDYDAPIVSLYSTIMLPFTPFTVNQMAILWAETYVPRCVFPFQRVGHSWKVFDPKVRFNFSLARSPIYVLSPFSLPVDQPVTFILSAFLGFRTNETSGAAISILTQQAPLKAIISDGSPMIAIGSESGPFRLSADGSGSGRKEKLIYHWSCVDGDTHQPCYNNFAAADADLINIASDSYLIFDRSTQRQKELNFNSRVFEANRELIIGLQVYDINNTSRASETEFCLLKVVPREAPQIFMGSIYMRGKHKATIRSPHNLAIIVSAHTSLIIKARVIASTEIASIKWESPNFIHALYSSNTKINSNETISELHLHEGNMFNSDLNFFRSKFGSTKFFLLSLNFSSFALDYIFPYAFHVIKLRACTVDDHCSEASTQFTVSQWVTQCELQIADSYVEYEMIHASVERCNIPPGYAPLVYQLYAQSSNDKSAFPVTVPQYSSVFILKGIPAANSERKLAFSARICDAFHYCEMTSVRLVHIESNRNNTSKDLLLNEAQRYNLADDPFRALSVLATLMRGSINDKLENKAIEATIDYMVKMLQRPSQLVSKGQISLAFYVLSNYIKYTNSDLLKKQALDAIHKLSEKSIALQTLPDLMSIEQTLDNLVHLAESSDVEINSTVLIHARRTFRTLLRLTAMQIPLGKKVQFGESDAENSDGQQQQQEAVTVIVHSTNIDDLNLSLKLKNGKSISASIEVSKDLKRAFSPWWRCGKNTFCNSVVYSLTLFPNSTLFPRHRDAFRLTPIADFTIYAPNTGIEQNVRGFLKTVVVSLTVTGNQTAGGQKFSTKCHYWNENDQVWHTGDVHLVRIAGGEASCWAGHLTAFAVFRVDQSLKIGMIIGTVVAVLVTMLILAVLTVVIVQKRQDAAAAARISSQHLVCSLRDAEKSS</sequence>
<reference evidence="4 5" key="1">
    <citation type="journal article" date="2018" name="Gigascience">
        <title>Genomes of trombidid mites reveal novel predicted allergens and laterally-transferred genes associated with secondary metabolism.</title>
        <authorList>
            <person name="Dong X."/>
            <person name="Chaisiri K."/>
            <person name="Xia D."/>
            <person name="Armstrong S.D."/>
            <person name="Fang Y."/>
            <person name="Donnelly M.J."/>
            <person name="Kadowaki T."/>
            <person name="McGarry J.W."/>
            <person name="Darby A.C."/>
            <person name="Makepeace B.L."/>
        </authorList>
    </citation>
    <scope>NUCLEOTIDE SEQUENCE [LARGE SCALE GENOMIC DNA]</scope>
    <source>
        <strain evidence="4">UoL-WK</strain>
    </source>
</reference>
<proteinExistence type="predicted"/>
<dbReference type="Gene3D" id="2.60.220.50">
    <property type="match status" value="1"/>
</dbReference>